<reference evidence="2" key="2">
    <citation type="submission" date="2023-01" db="EMBL/GenBank/DDBJ databases">
        <title>Human gut microbiome strain richness.</title>
        <authorList>
            <person name="Chen-Liaw A."/>
        </authorList>
    </citation>
    <scope>NUCLEOTIDE SEQUENCE</scope>
    <source>
        <strain evidence="2">1001287st1_F4_1001285I_161205</strain>
    </source>
</reference>
<dbReference type="SUPFAM" id="SSF47413">
    <property type="entry name" value="lambda repressor-like DNA-binding domains"/>
    <property type="match status" value="1"/>
</dbReference>
<dbReference type="EMBL" id="JAQLWV010000053">
    <property type="protein sequence ID" value="MDB7935751.1"/>
    <property type="molecule type" value="Genomic_DNA"/>
</dbReference>
<proteinExistence type="predicted"/>
<dbReference type="SMART" id="SM00530">
    <property type="entry name" value="HTH_XRE"/>
    <property type="match status" value="1"/>
</dbReference>
<dbReference type="CDD" id="cd00093">
    <property type="entry name" value="HTH_XRE"/>
    <property type="match status" value="1"/>
</dbReference>
<evidence type="ECO:0000313" key="3">
    <source>
        <dbReference type="EMBL" id="MSB51213.1"/>
    </source>
</evidence>
<dbReference type="GO" id="GO:0003677">
    <property type="term" value="F:DNA binding"/>
    <property type="evidence" value="ECO:0007669"/>
    <property type="project" value="InterPro"/>
</dbReference>
<dbReference type="Proteomes" id="UP001211173">
    <property type="component" value="Unassembled WGS sequence"/>
</dbReference>
<dbReference type="Proteomes" id="UP000429811">
    <property type="component" value="Unassembled WGS sequence"/>
</dbReference>
<feature type="domain" description="HTH cro/C1-type" evidence="1">
    <location>
        <begin position="11"/>
        <end position="66"/>
    </location>
</feature>
<evidence type="ECO:0000259" key="1">
    <source>
        <dbReference type="SMART" id="SM00530"/>
    </source>
</evidence>
<accession>A0A174TB90</accession>
<comment type="caution">
    <text evidence="3">The sequence shown here is derived from an EMBL/GenBank/DDBJ whole genome shotgun (WGS) entry which is preliminary data.</text>
</comment>
<dbReference type="EMBL" id="WKPO01000064">
    <property type="protein sequence ID" value="MSB51213.1"/>
    <property type="molecule type" value="Genomic_DNA"/>
</dbReference>
<sequence>MADYPKQLRERITKFREQKGVSESRMSRELGQSKCYLQQISSGKTLPSMGAFFRICEYLETLPIEFFWDDGIDSIYMHELLGCVKSMTKEDADYLLMSAKYLSGRGYTSKNQI</sequence>
<dbReference type="InterPro" id="IPR001387">
    <property type="entry name" value="Cro/C1-type_HTH"/>
</dbReference>
<name>A0A174TB90_FLAPL</name>
<dbReference type="Pfam" id="PF01381">
    <property type="entry name" value="HTH_3"/>
    <property type="match status" value="1"/>
</dbReference>
<dbReference type="AlphaFoldDB" id="A0A174TB90"/>
<evidence type="ECO:0000313" key="4">
    <source>
        <dbReference type="Proteomes" id="UP000429811"/>
    </source>
</evidence>
<evidence type="ECO:0000313" key="2">
    <source>
        <dbReference type="EMBL" id="MDB7935751.1"/>
    </source>
</evidence>
<dbReference type="RefSeq" id="WP_051410288.1">
    <property type="nucleotide sequence ID" value="NZ_BAABZG010000001.1"/>
</dbReference>
<gene>
    <name evidence="3" type="ORF">GKE90_21430</name>
    <name evidence="2" type="ORF">PNE06_21945</name>
</gene>
<protein>
    <submittedName>
        <fullName evidence="2 3">Transcriptional regulator</fullName>
    </submittedName>
</protein>
<reference evidence="3 4" key="1">
    <citation type="journal article" date="2019" name="Nat. Med.">
        <title>A library of human gut bacterial isolates paired with longitudinal multiomics data enables mechanistic microbiome research.</title>
        <authorList>
            <person name="Poyet M."/>
            <person name="Groussin M."/>
            <person name="Gibbons S.M."/>
            <person name="Avila-Pacheco J."/>
            <person name="Jiang X."/>
            <person name="Kearney S.M."/>
            <person name="Perrotta A.R."/>
            <person name="Berdy B."/>
            <person name="Zhao S."/>
            <person name="Lieberman T.D."/>
            <person name="Swanson P.K."/>
            <person name="Smith M."/>
            <person name="Roesemann S."/>
            <person name="Alexander J.E."/>
            <person name="Rich S.A."/>
            <person name="Livny J."/>
            <person name="Vlamakis H."/>
            <person name="Clish C."/>
            <person name="Bullock K."/>
            <person name="Deik A."/>
            <person name="Scott J."/>
            <person name="Pierce K.A."/>
            <person name="Xavier R.J."/>
            <person name="Alm E.J."/>
        </authorList>
    </citation>
    <scope>NUCLEOTIDE SEQUENCE [LARGE SCALE GENOMIC DNA]</scope>
    <source>
        <strain evidence="3 4">BIOML-A5</strain>
    </source>
</reference>
<dbReference type="InterPro" id="IPR010982">
    <property type="entry name" value="Lambda_DNA-bd_dom_sf"/>
</dbReference>
<dbReference type="Gene3D" id="1.10.260.40">
    <property type="entry name" value="lambda repressor-like DNA-binding domains"/>
    <property type="match status" value="1"/>
</dbReference>
<organism evidence="3 4">
    <name type="scientific">Flavonifractor plautii</name>
    <name type="common">Fusobacterium plautii</name>
    <dbReference type="NCBI Taxonomy" id="292800"/>
    <lineage>
        <taxon>Bacteria</taxon>
        <taxon>Bacillati</taxon>
        <taxon>Bacillota</taxon>
        <taxon>Clostridia</taxon>
        <taxon>Eubacteriales</taxon>
        <taxon>Oscillospiraceae</taxon>
        <taxon>Flavonifractor</taxon>
    </lineage>
</organism>